<dbReference type="EMBL" id="JANIPJ010000002">
    <property type="protein sequence ID" value="MCR2802834.1"/>
    <property type="molecule type" value="Genomic_DNA"/>
</dbReference>
<dbReference type="RefSeq" id="WP_257442626.1">
    <property type="nucleotide sequence ID" value="NZ_JANIPJ010000002.1"/>
</dbReference>
<evidence type="ECO:0000313" key="1">
    <source>
        <dbReference type="EMBL" id="MCR2802834.1"/>
    </source>
</evidence>
<proteinExistence type="predicted"/>
<organism evidence="1 2">
    <name type="scientific">Paenibacillus soyae</name>
    <dbReference type="NCBI Taxonomy" id="2969249"/>
    <lineage>
        <taxon>Bacteria</taxon>
        <taxon>Bacillati</taxon>
        <taxon>Bacillota</taxon>
        <taxon>Bacilli</taxon>
        <taxon>Bacillales</taxon>
        <taxon>Paenibacillaceae</taxon>
        <taxon>Paenibacillus</taxon>
    </lineage>
</organism>
<comment type="caution">
    <text evidence="1">The sequence shown here is derived from an EMBL/GenBank/DDBJ whole genome shotgun (WGS) entry which is preliminary data.</text>
</comment>
<protein>
    <submittedName>
        <fullName evidence="1">Thiol-disulfide oxidoreductase DCC family protein</fullName>
    </submittedName>
</protein>
<dbReference type="InterPro" id="IPR052927">
    <property type="entry name" value="DCC_oxidoreductase"/>
</dbReference>
<dbReference type="InterPro" id="IPR007263">
    <property type="entry name" value="DCC1-like"/>
</dbReference>
<dbReference type="AlphaFoldDB" id="A0A9X2S715"/>
<evidence type="ECO:0000313" key="2">
    <source>
        <dbReference type="Proteomes" id="UP001141950"/>
    </source>
</evidence>
<dbReference type="Pfam" id="PF04134">
    <property type="entry name" value="DCC1-like"/>
    <property type="match status" value="1"/>
</dbReference>
<accession>A0A9X2S715</accession>
<dbReference type="PANTHER" id="PTHR33639">
    <property type="entry name" value="THIOL-DISULFIDE OXIDOREDUCTASE DCC"/>
    <property type="match status" value="1"/>
</dbReference>
<dbReference type="PANTHER" id="PTHR33639:SF2">
    <property type="entry name" value="DUF393 DOMAIN-CONTAINING PROTEIN"/>
    <property type="match status" value="1"/>
</dbReference>
<reference evidence="1" key="1">
    <citation type="submission" date="2022-08" db="EMBL/GenBank/DDBJ databases">
        <title>The genomic sequence of strain Paenibacillus sp. SCIV0701.</title>
        <authorList>
            <person name="Zhao H."/>
        </authorList>
    </citation>
    <scope>NUCLEOTIDE SEQUENCE</scope>
    <source>
        <strain evidence="1">SCIV0701</strain>
    </source>
</reference>
<gene>
    <name evidence="1" type="ORF">NQZ67_02975</name>
</gene>
<name>A0A9X2S715_9BACL</name>
<keyword evidence="2" id="KW-1185">Reference proteome</keyword>
<sequence>MVRNEAEKRESILLIDGVCHLCQNITRYVVKHDQKRRFSFAALQSAAGKRLLSQGGFSEADWDSFILIENGRYYTKSGAALRVMKGLGGWRSALYGLIVIPSPIRDAAYRFIAKNRYRWFGRSDVCLMPTPDIMSRFLKDGMGSHP</sequence>
<dbReference type="GO" id="GO:0015035">
    <property type="term" value="F:protein-disulfide reductase activity"/>
    <property type="evidence" value="ECO:0007669"/>
    <property type="project" value="InterPro"/>
</dbReference>
<dbReference type="Proteomes" id="UP001141950">
    <property type="component" value="Unassembled WGS sequence"/>
</dbReference>